<feature type="region of interest" description="Disordered" evidence="5">
    <location>
        <begin position="440"/>
        <end position="509"/>
    </location>
</feature>
<protein>
    <recommendedName>
        <fullName evidence="4">ASTRA-associated protein 1</fullName>
    </recommendedName>
</protein>
<evidence type="ECO:0000313" key="7">
    <source>
        <dbReference type="Proteomes" id="UP000759537"/>
    </source>
</evidence>
<reference evidence="6" key="1">
    <citation type="submission" date="2019-10" db="EMBL/GenBank/DDBJ databases">
        <authorList>
            <consortium name="DOE Joint Genome Institute"/>
            <person name="Kuo A."/>
            <person name="Miyauchi S."/>
            <person name="Kiss E."/>
            <person name="Drula E."/>
            <person name="Kohler A."/>
            <person name="Sanchez-Garcia M."/>
            <person name="Andreopoulos B."/>
            <person name="Barry K.W."/>
            <person name="Bonito G."/>
            <person name="Buee M."/>
            <person name="Carver A."/>
            <person name="Chen C."/>
            <person name="Cichocki N."/>
            <person name="Clum A."/>
            <person name="Culley D."/>
            <person name="Crous P.W."/>
            <person name="Fauchery L."/>
            <person name="Girlanda M."/>
            <person name="Hayes R."/>
            <person name="Keri Z."/>
            <person name="LaButti K."/>
            <person name="Lipzen A."/>
            <person name="Lombard V."/>
            <person name="Magnuson J."/>
            <person name="Maillard F."/>
            <person name="Morin E."/>
            <person name="Murat C."/>
            <person name="Nolan M."/>
            <person name="Ohm R."/>
            <person name="Pangilinan J."/>
            <person name="Pereira M."/>
            <person name="Perotto S."/>
            <person name="Peter M."/>
            <person name="Riley R."/>
            <person name="Sitrit Y."/>
            <person name="Stielow B."/>
            <person name="Szollosi G."/>
            <person name="Zifcakova L."/>
            <person name="Stursova M."/>
            <person name="Spatafora J.W."/>
            <person name="Tedersoo L."/>
            <person name="Vaario L.-M."/>
            <person name="Yamada A."/>
            <person name="Yan M."/>
            <person name="Wang P."/>
            <person name="Xu J."/>
            <person name="Bruns T."/>
            <person name="Baldrian P."/>
            <person name="Vilgalys R."/>
            <person name="Henrissat B."/>
            <person name="Grigoriev I.V."/>
            <person name="Hibbett D."/>
            <person name="Nagy L.G."/>
            <person name="Martin F.M."/>
        </authorList>
    </citation>
    <scope>NUCLEOTIDE SEQUENCE</scope>
    <source>
        <strain evidence="6">Prilba</strain>
    </source>
</reference>
<dbReference type="EMBL" id="WHVB01000002">
    <property type="protein sequence ID" value="KAF8486013.1"/>
    <property type="molecule type" value="Genomic_DNA"/>
</dbReference>
<comment type="similarity">
    <text evidence="3">Belongs to the WD repeat ASA1 family.</text>
</comment>
<feature type="compositionally biased region" description="Acidic residues" evidence="5">
    <location>
        <begin position="479"/>
        <end position="501"/>
    </location>
</feature>
<keyword evidence="1" id="KW-0853">WD repeat</keyword>
<dbReference type="Pfam" id="PF00400">
    <property type="entry name" value="WD40"/>
    <property type="match status" value="2"/>
</dbReference>
<evidence type="ECO:0000256" key="5">
    <source>
        <dbReference type="SAM" id="MobiDB-lite"/>
    </source>
</evidence>
<gene>
    <name evidence="6" type="ORF">DFH94DRAFT_709670</name>
</gene>
<proteinExistence type="inferred from homology"/>
<dbReference type="Gene3D" id="2.130.10.10">
    <property type="entry name" value="YVTN repeat-like/Quinoprotein amine dehydrogenase"/>
    <property type="match status" value="2"/>
</dbReference>
<dbReference type="PANTHER" id="PTHR19854:SF1">
    <property type="entry name" value="GUANINE NUCLEOTIDE-BINDING PROTEIN SUBUNIT BETA-LIKE PROTEIN 1"/>
    <property type="match status" value="1"/>
</dbReference>
<evidence type="ECO:0000256" key="3">
    <source>
        <dbReference type="ARBA" id="ARBA00037931"/>
    </source>
</evidence>
<keyword evidence="7" id="KW-1185">Reference proteome</keyword>
<evidence type="ECO:0000256" key="1">
    <source>
        <dbReference type="ARBA" id="ARBA00022574"/>
    </source>
</evidence>
<dbReference type="PANTHER" id="PTHR19854">
    <property type="entry name" value="TRANSDUCIN BETA-LIKE 3"/>
    <property type="match status" value="1"/>
</dbReference>
<dbReference type="AlphaFoldDB" id="A0A9P5N4B1"/>
<comment type="caution">
    <text evidence="6">The sequence shown here is derived from an EMBL/GenBank/DDBJ whole genome shotgun (WGS) entry which is preliminary data.</text>
</comment>
<evidence type="ECO:0000256" key="4">
    <source>
        <dbReference type="ARBA" id="ARBA00040563"/>
    </source>
</evidence>
<dbReference type="InterPro" id="IPR015943">
    <property type="entry name" value="WD40/YVTN_repeat-like_dom_sf"/>
</dbReference>
<dbReference type="Proteomes" id="UP000759537">
    <property type="component" value="Unassembled WGS sequence"/>
</dbReference>
<dbReference type="InterPro" id="IPR001680">
    <property type="entry name" value="WD40_rpt"/>
</dbReference>
<reference evidence="6" key="2">
    <citation type="journal article" date="2020" name="Nat. Commun.">
        <title>Large-scale genome sequencing of mycorrhizal fungi provides insights into the early evolution of symbiotic traits.</title>
        <authorList>
            <person name="Miyauchi S."/>
            <person name="Kiss E."/>
            <person name="Kuo A."/>
            <person name="Drula E."/>
            <person name="Kohler A."/>
            <person name="Sanchez-Garcia M."/>
            <person name="Morin E."/>
            <person name="Andreopoulos B."/>
            <person name="Barry K.W."/>
            <person name="Bonito G."/>
            <person name="Buee M."/>
            <person name="Carver A."/>
            <person name="Chen C."/>
            <person name="Cichocki N."/>
            <person name="Clum A."/>
            <person name="Culley D."/>
            <person name="Crous P.W."/>
            <person name="Fauchery L."/>
            <person name="Girlanda M."/>
            <person name="Hayes R.D."/>
            <person name="Keri Z."/>
            <person name="LaButti K."/>
            <person name="Lipzen A."/>
            <person name="Lombard V."/>
            <person name="Magnuson J."/>
            <person name="Maillard F."/>
            <person name="Murat C."/>
            <person name="Nolan M."/>
            <person name="Ohm R.A."/>
            <person name="Pangilinan J."/>
            <person name="Pereira M.F."/>
            <person name="Perotto S."/>
            <person name="Peter M."/>
            <person name="Pfister S."/>
            <person name="Riley R."/>
            <person name="Sitrit Y."/>
            <person name="Stielow J.B."/>
            <person name="Szollosi G."/>
            <person name="Zifcakova L."/>
            <person name="Stursova M."/>
            <person name="Spatafora J.W."/>
            <person name="Tedersoo L."/>
            <person name="Vaario L.M."/>
            <person name="Yamada A."/>
            <person name="Yan M."/>
            <person name="Wang P."/>
            <person name="Xu J."/>
            <person name="Bruns T."/>
            <person name="Baldrian P."/>
            <person name="Vilgalys R."/>
            <person name="Dunand C."/>
            <person name="Henrissat B."/>
            <person name="Grigoriev I.V."/>
            <person name="Hibbett D."/>
            <person name="Nagy L.G."/>
            <person name="Martin F.M."/>
        </authorList>
    </citation>
    <scope>NUCLEOTIDE SEQUENCE</scope>
    <source>
        <strain evidence="6">Prilba</strain>
    </source>
</reference>
<sequence>MSSSLRFASAPPPLHIIRSHSSAVSSLFISDDNERIYSGDISGLVVITSTRSFRPLASWKAHTDGLLGVEEWGKQAITSVCDSPLFKCPCTLTRFPCNLPWPLKSHGRDNKLHVWKLRSQTPSAVGGSALAPFAGSLSYVLTCRLRTCGLWWPFLTSSSHHWQARALFVEKQRCGYDDEHFLTRLISGLFRLWREYTQLSEKAVRIPQRYLDPTAEGQKTRQVRRAGSFSIRTNFPRLYFLGIIMSMHLLTASGGATRMADRALSLITSYENGSVKLWQYHNIEKERSIEGVGWECIWSFKLHVESGKRSVHTTFIVPAPCRASYNLHICATVITVMATAVSLDRSIALSVSADHLVGRYDVNADPISNLEAMGTVFRTKHPGNGAVAFHDDGRVCAIGGWDGRVRLYSAKSFKALGTLVYHKDTLQALAFARASPVAAPHPHQHFPTSCGGGGGGGEGGAPGTGLLAESHTSSSGSGDGEDDVVDSDGDDGDEEDDDEMSREEKARRCRWLVSGGKDGRVVVWGLMDFTARGDNSSRSED</sequence>
<accession>A0A9P5N4B1</accession>
<feature type="compositionally biased region" description="Gly residues" evidence="5">
    <location>
        <begin position="450"/>
        <end position="463"/>
    </location>
</feature>
<evidence type="ECO:0000256" key="2">
    <source>
        <dbReference type="ARBA" id="ARBA00022737"/>
    </source>
</evidence>
<dbReference type="SMART" id="SM00320">
    <property type="entry name" value="WD40"/>
    <property type="match status" value="4"/>
</dbReference>
<name>A0A9P5N4B1_9AGAM</name>
<keyword evidence="2" id="KW-0677">Repeat</keyword>
<evidence type="ECO:0000313" key="6">
    <source>
        <dbReference type="EMBL" id="KAF8486013.1"/>
    </source>
</evidence>
<dbReference type="SUPFAM" id="SSF50978">
    <property type="entry name" value="WD40 repeat-like"/>
    <property type="match status" value="1"/>
</dbReference>
<dbReference type="InterPro" id="IPR036322">
    <property type="entry name" value="WD40_repeat_dom_sf"/>
</dbReference>
<dbReference type="OrthoDB" id="7668193at2759"/>
<organism evidence="6 7">
    <name type="scientific">Russula ochroleuca</name>
    <dbReference type="NCBI Taxonomy" id="152965"/>
    <lineage>
        <taxon>Eukaryota</taxon>
        <taxon>Fungi</taxon>
        <taxon>Dikarya</taxon>
        <taxon>Basidiomycota</taxon>
        <taxon>Agaricomycotina</taxon>
        <taxon>Agaricomycetes</taxon>
        <taxon>Russulales</taxon>
        <taxon>Russulaceae</taxon>
        <taxon>Russula</taxon>
    </lineage>
</organism>